<dbReference type="RefSeq" id="WP_271168332.1">
    <property type="nucleotide sequence ID" value="NZ_BSFI01000007.1"/>
</dbReference>
<sequence>MSKIDDLCARAGVRIVPRRKRRHGRETHARQTLTKLASECGPGHVLFVLRAIAENDRNKAALWSEIIWAVSDIVIMRPDLADRGLAFMEALDGIDLNELRLAAKAMRIGAARDVLRVMLAERLAKALLLRETATRLRASLRAAELPMAA</sequence>
<dbReference type="EMBL" id="BSFI01000007">
    <property type="protein sequence ID" value="GLK68106.1"/>
    <property type="molecule type" value="Genomic_DNA"/>
</dbReference>
<comment type="caution">
    <text evidence="1">The sequence shown here is derived from an EMBL/GenBank/DDBJ whole genome shotgun (WGS) entry which is preliminary data.</text>
</comment>
<proteinExistence type="predicted"/>
<name>A0A9W6J1K9_9HYPH</name>
<gene>
    <name evidence="1" type="ORF">GCM10008179_17440</name>
</gene>
<evidence type="ECO:0000313" key="1">
    <source>
        <dbReference type="EMBL" id="GLK68106.1"/>
    </source>
</evidence>
<dbReference type="AlphaFoldDB" id="A0A9W6J1K9"/>
<reference evidence="1" key="2">
    <citation type="submission" date="2023-01" db="EMBL/GenBank/DDBJ databases">
        <authorList>
            <person name="Sun Q."/>
            <person name="Evtushenko L."/>
        </authorList>
    </citation>
    <scope>NUCLEOTIDE SEQUENCE</scope>
    <source>
        <strain evidence="1">VKM B-2347</strain>
    </source>
</reference>
<organism evidence="1 2">
    <name type="scientific">Hansschlegelia plantiphila</name>
    <dbReference type="NCBI Taxonomy" id="374655"/>
    <lineage>
        <taxon>Bacteria</taxon>
        <taxon>Pseudomonadati</taxon>
        <taxon>Pseudomonadota</taxon>
        <taxon>Alphaproteobacteria</taxon>
        <taxon>Hyphomicrobiales</taxon>
        <taxon>Methylopilaceae</taxon>
        <taxon>Hansschlegelia</taxon>
    </lineage>
</organism>
<keyword evidence="2" id="KW-1185">Reference proteome</keyword>
<dbReference type="Proteomes" id="UP001143372">
    <property type="component" value="Unassembled WGS sequence"/>
</dbReference>
<protein>
    <submittedName>
        <fullName evidence="1">Uncharacterized protein</fullName>
    </submittedName>
</protein>
<reference evidence="1" key="1">
    <citation type="journal article" date="2014" name="Int. J. Syst. Evol. Microbiol.">
        <title>Complete genome sequence of Corynebacterium casei LMG S-19264T (=DSM 44701T), isolated from a smear-ripened cheese.</title>
        <authorList>
            <consortium name="US DOE Joint Genome Institute (JGI-PGF)"/>
            <person name="Walter F."/>
            <person name="Albersmeier A."/>
            <person name="Kalinowski J."/>
            <person name="Ruckert C."/>
        </authorList>
    </citation>
    <scope>NUCLEOTIDE SEQUENCE</scope>
    <source>
        <strain evidence="1">VKM B-2347</strain>
    </source>
</reference>
<accession>A0A9W6J1K9</accession>
<evidence type="ECO:0000313" key="2">
    <source>
        <dbReference type="Proteomes" id="UP001143372"/>
    </source>
</evidence>